<dbReference type="RefSeq" id="WP_138280699.1">
    <property type="nucleotide sequence ID" value="NZ_BMGE01000024.1"/>
</dbReference>
<reference evidence="1 2" key="1">
    <citation type="submission" date="2019-05" db="EMBL/GenBank/DDBJ databases">
        <authorList>
            <person name="Qu J.-H."/>
        </authorList>
    </citation>
    <scope>NUCLEOTIDE SEQUENCE [LARGE SCALE GENOMIC DNA]</scope>
    <source>
        <strain evidence="1 2">Z12</strain>
    </source>
</reference>
<sequence length="75" mass="8862">MELIFEAMKLFKDEDYIVFEINDRINADINSGMRLLEDEEMAICLWTTISNHPVEGQLTNKGKGLRDYLKNHEWD</sequence>
<accession>A0A5R9KGU1</accession>
<dbReference type="Proteomes" id="UP000309788">
    <property type="component" value="Unassembled WGS sequence"/>
</dbReference>
<comment type="caution">
    <text evidence="1">The sequence shown here is derived from an EMBL/GenBank/DDBJ whole genome shotgun (WGS) entry which is preliminary data.</text>
</comment>
<dbReference type="EMBL" id="VCEI01000016">
    <property type="protein sequence ID" value="TLU95269.1"/>
    <property type="molecule type" value="Genomic_DNA"/>
</dbReference>
<evidence type="ECO:0000313" key="2">
    <source>
        <dbReference type="Proteomes" id="UP000309788"/>
    </source>
</evidence>
<keyword evidence="2" id="KW-1185">Reference proteome</keyword>
<proteinExistence type="predicted"/>
<gene>
    <name evidence="1" type="ORF">FEM55_07345</name>
</gene>
<name>A0A5R9KGU1_9BACT</name>
<evidence type="ECO:0000313" key="1">
    <source>
        <dbReference type="EMBL" id="TLU95269.1"/>
    </source>
</evidence>
<protein>
    <submittedName>
        <fullName evidence="1">Uncharacterized protein</fullName>
    </submittedName>
</protein>
<organism evidence="1 2">
    <name type="scientific">Dyadobacter sediminis</name>
    <dbReference type="NCBI Taxonomy" id="1493691"/>
    <lineage>
        <taxon>Bacteria</taxon>
        <taxon>Pseudomonadati</taxon>
        <taxon>Bacteroidota</taxon>
        <taxon>Cytophagia</taxon>
        <taxon>Cytophagales</taxon>
        <taxon>Spirosomataceae</taxon>
        <taxon>Dyadobacter</taxon>
    </lineage>
</organism>
<dbReference type="AlphaFoldDB" id="A0A5R9KGU1"/>
<dbReference type="OrthoDB" id="9841405at2"/>